<proteinExistence type="predicted"/>
<evidence type="ECO:0008006" key="3">
    <source>
        <dbReference type="Google" id="ProtNLM"/>
    </source>
</evidence>
<gene>
    <name evidence="1" type="ORF">E6W39_29090</name>
</gene>
<evidence type="ECO:0000313" key="2">
    <source>
        <dbReference type="Proteomes" id="UP000319103"/>
    </source>
</evidence>
<sequence>MNAEKKTLFGLLGTQQGQTYREFAVAYRSTGNQLFEATRDVAFKEAGISEVTWQRWRSGATAIPRHPAPRILERMFPGYSIQALLAPANDEQVAALTLAPVLDESELRMTAREARNHATNAAAQILPDLSLDQLEDDLVRLVRAHTNTPPHIIYGQAKEVLGLATVMLDRTQLPSQRQRLLLVAGESSALLGGCAFDLGSLPTAVELFRAAALYGQVAEHGPLQAYAYGYLAILSYWGGNPRQAVQHVQRAQQFTGVGATGRARLAAIAARAFAHLGRVEETQQAIERSLQDRSLDRDEIHDGIGGEFGFSFERVAMSNSASYLLLRDGAGAESSARLSLDLIAQAPDGSTPFAVAPQASTDLAMALLLRRDLDAAAEALRPVLSLPREWRGSGVVDRINAVRQELVAPTFRTAFAASSLAERIEDFTLVAAPRILGPGAVRAAIDGPAS</sequence>
<dbReference type="EMBL" id="VIGB01000003">
    <property type="protein sequence ID" value="TQF05543.1"/>
    <property type="molecule type" value="Genomic_DNA"/>
</dbReference>
<dbReference type="Proteomes" id="UP000319103">
    <property type="component" value="Unassembled WGS sequence"/>
</dbReference>
<accession>A0A540W961</accession>
<organism evidence="1 2">
    <name type="scientific">Kitasatospora acidiphila</name>
    <dbReference type="NCBI Taxonomy" id="2567942"/>
    <lineage>
        <taxon>Bacteria</taxon>
        <taxon>Bacillati</taxon>
        <taxon>Actinomycetota</taxon>
        <taxon>Actinomycetes</taxon>
        <taxon>Kitasatosporales</taxon>
        <taxon>Streptomycetaceae</taxon>
        <taxon>Kitasatospora</taxon>
    </lineage>
</organism>
<keyword evidence="2" id="KW-1185">Reference proteome</keyword>
<evidence type="ECO:0000313" key="1">
    <source>
        <dbReference type="EMBL" id="TQF05543.1"/>
    </source>
</evidence>
<reference evidence="1 2" key="1">
    <citation type="submission" date="2019-06" db="EMBL/GenBank/DDBJ databases">
        <title>Description of Kitasatospora acidophila sp. nov. isolated from pine grove soil, and reclassification of Streptomyces novaecaesareae to Kitasatospora novaeceasareae comb. nov.</title>
        <authorList>
            <person name="Kim M.J."/>
        </authorList>
    </citation>
    <scope>NUCLEOTIDE SEQUENCE [LARGE SCALE GENOMIC DNA]</scope>
    <source>
        <strain evidence="1 2">MMS16-CNU292</strain>
    </source>
</reference>
<dbReference type="Gene3D" id="1.25.40.10">
    <property type="entry name" value="Tetratricopeptide repeat domain"/>
    <property type="match status" value="1"/>
</dbReference>
<comment type="caution">
    <text evidence="1">The sequence shown here is derived from an EMBL/GenBank/DDBJ whole genome shotgun (WGS) entry which is preliminary data.</text>
</comment>
<dbReference type="SUPFAM" id="SSF48452">
    <property type="entry name" value="TPR-like"/>
    <property type="match status" value="1"/>
</dbReference>
<name>A0A540W961_9ACTN</name>
<protein>
    <recommendedName>
        <fullName evidence="3">Tetratricopeptide repeat protein</fullName>
    </recommendedName>
</protein>
<dbReference type="OrthoDB" id="3215106at2"/>
<dbReference type="InterPro" id="IPR011990">
    <property type="entry name" value="TPR-like_helical_dom_sf"/>
</dbReference>
<dbReference type="RefSeq" id="WP_141636018.1">
    <property type="nucleotide sequence ID" value="NZ_VIGB01000003.1"/>
</dbReference>
<dbReference type="AlphaFoldDB" id="A0A540W961"/>